<dbReference type="Pfam" id="PF10350">
    <property type="entry name" value="DUF2428"/>
    <property type="match status" value="1"/>
</dbReference>
<dbReference type="InterPro" id="IPR016024">
    <property type="entry name" value="ARM-type_fold"/>
</dbReference>
<dbReference type="RefSeq" id="XP_013310307.1">
    <property type="nucleotide sequence ID" value="XM_013454853.1"/>
</dbReference>
<keyword evidence="2" id="KW-0819">tRNA processing</keyword>
<proteinExistence type="inferred from homology"/>
<accession>A0A0D2E4N2</accession>
<dbReference type="GeneID" id="25333281"/>
<dbReference type="STRING" id="348802.A0A0D2E4N2"/>
<dbReference type="PANTHER" id="PTHR14387">
    <property type="entry name" value="THADA/DEATH RECEPTOR INTERACTING PROTEIN"/>
    <property type="match status" value="1"/>
</dbReference>
<dbReference type="Pfam" id="PF25151">
    <property type="entry name" value="TPR_Trm732_C"/>
    <property type="match status" value="1"/>
</dbReference>
<gene>
    <name evidence="6" type="ORF">PV05_11373</name>
</gene>
<dbReference type="SUPFAM" id="SSF48371">
    <property type="entry name" value="ARM repeat"/>
    <property type="match status" value="1"/>
</dbReference>
<evidence type="ECO:0000313" key="7">
    <source>
        <dbReference type="Proteomes" id="UP000054342"/>
    </source>
</evidence>
<evidence type="ECO:0000259" key="5">
    <source>
        <dbReference type="Pfam" id="PF25151"/>
    </source>
</evidence>
<evidence type="ECO:0000259" key="4">
    <source>
        <dbReference type="Pfam" id="PF25150"/>
    </source>
</evidence>
<dbReference type="InterPro" id="IPR019442">
    <property type="entry name" value="THADA/TRM732_DUF2428"/>
</dbReference>
<dbReference type="InterPro" id="IPR056843">
    <property type="entry name" value="THADA-like_TPR"/>
</dbReference>
<dbReference type="GO" id="GO:0005829">
    <property type="term" value="C:cytosol"/>
    <property type="evidence" value="ECO:0007669"/>
    <property type="project" value="TreeGrafter"/>
</dbReference>
<dbReference type="Pfam" id="PF25150">
    <property type="entry name" value="TPR_Trm732"/>
    <property type="match status" value="1"/>
</dbReference>
<dbReference type="GO" id="GO:0030488">
    <property type="term" value="P:tRNA methylation"/>
    <property type="evidence" value="ECO:0007669"/>
    <property type="project" value="TreeGrafter"/>
</dbReference>
<evidence type="ECO:0000256" key="1">
    <source>
        <dbReference type="ARBA" id="ARBA00010409"/>
    </source>
</evidence>
<evidence type="ECO:0000259" key="3">
    <source>
        <dbReference type="Pfam" id="PF10350"/>
    </source>
</evidence>
<dbReference type="InterPro" id="IPR056842">
    <property type="entry name" value="THADA-like_TPR_C"/>
</dbReference>
<feature type="domain" description="tRNA (32-2'-O)-methyltransferase regulator THADA-like TPR repeats region" evidence="4">
    <location>
        <begin position="268"/>
        <end position="492"/>
    </location>
</feature>
<name>A0A0D2E4N2_9EURO</name>
<dbReference type="EMBL" id="KN847323">
    <property type="protein sequence ID" value="KIW49720.1"/>
    <property type="molecule type" value="Genomic_DNA"/>
</dbReference>
<dbReference type="OrthoDB" id="289314at2759"/>
<comment type="similarity">
    <text evidence="1">Belongs to the THADA family.</text>
</comment>
<dbReference type="PANTHER" id="PTHR14387:SF0">
    <property type="entry name" value="DUF2428 DOMAIN-CONTAINING PROTEIN"/>
    <property type="match status" value="1"/>
</dbReference>
<evidence type="ECO:0000313" key="6">
    <source>
        <dbReference type="EMBL" id="KIW49720.1"/>
    </source>
</evidence>
<reference evidence="6 7" key="1">
    <citation type="submission" date="2015-01" db="EMBL/GenBank/DDBJ databases">
        <title>The Genome Sequence of Exophiala xenobiotica CBS118157.</title>
        <authorList>
            <consortium name="The Broad Institute Genomics Platform"/>
            <person name="Cuomo C."/>
            <person name="de Hoog S."/>
            <person name="Gorbushina A."/>
            <person name="Stielow B."/>
            <person name="Teixiera M."/>
            <person name="Abouelleil A."/>
            <person name="Chapman S.B."/>
            <person name="Priest M."/>
            <person name="Young S.K."/>
            <person name="Wortman J."/>
            <person name="Nusbaum C."/>
            <person name="Birren B."/>
        </authorList>
    </citation>
    <scope>NUCLEOTIDE SEQUENCE [LARGE SCALE GENOMIC DNA]</scope>
    <source>
        <strain evidence="6 7">CBS 118157</strain>
    </source>
</reference>
<organism evidence="6 7">
    <name type="scientific">Exophiala xenobiotica</name>
    <dbReference type="NCBI Taxonomy" id="348802"/>
    <lineage>
        <taxon>Eukaryota</taxon>
        <taxon>Fungi</taxon>
        <taxon>Dikarya</taxon>
        <taxon>Ascomycota</taxon>
        <taxon>Pezizomycotina</taxon>
        <taxon>Eurotiomycetes</taxon>
        <taxon>Chaetothyriomycetidae</taxon>
        <taxon>Chaetothyriales</taxon>
        <taxon>Herpotrichiellaceae</taxon>
        <taxon>Exophiala</taxon>
    </lineage>
</organism>
<feature type="domain" description="DUF2428" evidence="3">
    <location>
        <begin position="639"/>
        <end position="864"/>
    </location>
</feature>
<dbReference type="InterPro" id="IPR051954">
    <property type="entry name" value="tRNA_methyltransferase_THADA"/>
</dbReference>
<keyword evidence="7" id="KW-1185">Reference proteome</keyword>
<dbReference type="Proteomes" id="UP000054342">
    <property type="component" value="Unassembled WGS sequence"/>
</dbReference>
<sequence>MDAISKALESRIPISSSVLSDLGKGVLRKALLDASEDEEVHQILNVWPRLVLTAKYPQVVDKHLTSASNALCVFLNGGAASHNPEVYRFVTSKEVWFDAFQCAEKAFDDGKTKPAFQVLETLCDMLQKMSDEDSIVDILTTATLPLFTIILLCSPRSDLKKACLMLTCFCRKTPIIDHLERLIRETIAKHPLPWEQRLMRHNITTTDVSEIGNGSMPSLLLALILASIDIDVRSTATKTFSVLCSRASGQPNGADLQTLAERVVGLYLERNHEARGEFAQNVLPVVLSDKTRFMAFVESKTSSCRNGEAELALFLSTLRAGASNNTLSETEAVAILNTVFLSQTSARSSQQDHYHWIKHIFKLASSEIQIIIYGLLAASRAAHTIIHADGLDCIASSLKYLYNDADAHDRGEILSITKRLLKRVQTGCSALYKRSQHSAIDSENDAKLASYQSFTARYYNFLRSELGTGVSYPRHILALQSLQYFFSLSVEPGMFLSDRELAKSLCNLSLDPFEDVRDLSASLLQFIASETPEFVSLTVSPGLLHDVEMLALHTGRGDHADGMGRLWAVRSHTNGVVESAQAAAERALMMHISKLENLLSKVGSLQPGSDFPLHGSLLALNYQLRNLKGPGLDATSDSARILNLCRRIWNEVRPQLCVDSPERTSDLADDDGTEGPKDLLAYSWRALRDSSLVVQSLVMASRPSKELYSSIGDLCMDELMSLRHRGAFSTVANTFLLCCDTVRNAVDPGARDLIHKWYKIALSQIDEQADRLTRRSAGLPAMMTALLSPVDTESFSRAVSDLVGIAGQRPQNTALAGEELRLPQVHALNCLKDIMTASRFSVIVIRFLSPIVRLAAACLSSKIWGIRNCGLMLLRACINRLDLSNRNENIASQDSKQAPAVDNPSLVAVQLLESARRVSDEDPDNAMNATELVFAGLDLLGHTRSKDSKTTEMGIVIARELSNPTWAVRDHAARQLAQYLSNLGPMLAAQRLLEVAAPAECENRTHGVLLCCRYIMKADVQPLAEPDLERMLPLLGDSLATTSGTINSRSPYVNAAWLDILNDAAVLVANNGWRQQMLSTSCSQDYLSSLQALNSAHSTFLTQRLLLHKIFRYMLTDESMPSYGETVQSIATELADDPEAMCFVLDIINEKLTGRPRLSLFSLFAHVVNESYETILLRPDVLGKAFYFLESCFASSIRPGLESLRLMSERIDLRQLSTTRDLWNATLRLEAHILGLVVLPGNGGTAARQRTSLWLDAVEYASMDYLDFPTRLSAAAALSTLIGHLQPANLNYDGRDIKLRILLVVYDLLNDDDEEVRAEAVAAAGKLDLQHVSAIGGLGLCALAAREVLIEELRQQYRHEVLLTEAALAKVMRVGRDSESGFFEREVVRLFETSVSSRLADIIRSKTDLFAEERQNLFVDDIGEIEGWTKVLCQSAYRQFPQDQLQSMFVWISEGLDQVLAMMQVEQKRADTRGASFSISTFVHPLGATYDHDLLVVFLQVTSLAGVLLNWEATADSKAHLHKRLEQLHLLCTQVQCNEVLTRAVNHALGMVKVK</sequence>
<dbReference type="Pfam" id="PF26523">
    <property type="entry name" value="Trm732_C"/>
    <property type="match status" value="1"/>
</dbReference>
<evidence type="ECO:0000256" key="2">
    <source>
        <dbReference type="ARBA" id="ARBA00022694"/>
    </source>
</evidence>
<feature type="domain" description="tRNA (32-2'-O)-methyltransferase regulator THADA-like C-terminal TPR repeats region" evidence="5">
    <location>
        <begin position="867"/>
        <end position="1014"/>
    </location>
</feature>
<protein>
    <submittedName>
        <fullName evidence="6">Uncharacterized protein</fullName>
    </submittedName>
</protein>